<feature type="domain" description="Transcription factor IIIC putative zinc-finger" evidence="2">
    <location>
        <begin position="599"/>
        <end position="662"/>
    </location>
</feature>
<evidence type="ECO:0000313" key="3">
    <source>
        <dbReference type="EMBL" id="KRX04578.1"/>
    </source>
</evidence>
<comment type="caution">
    <text evidence="3">The sequence shown here is derived from an EMBL/GenBank/DDBJ whole genome shotgun (WGS) entry which is preliminary data.</text>
</comment>
<name>A0A0V0QQJ6_PSEPJ</name>
<dbReference type="InterPro" id="IPR024764">
    <property type="entry name" value="TFIIIC_Znf"/>
</dbReference>
<dbReference type="InParanoid" id="A0A0V0QQJ6"/>
<dbReference type="Pfam" id="PF12660">
    <property type="entry name" value="zf-TFIIIC"/>
    <property type="match status" value="1"/>
</dbReference>
<sequence length="668" mass="78930">MEIEENIEQIQNQVKFNLLVDFCDQQKYIRGKLSSDTPLQIDDNNLIYLAIDNKIYILSLKKIIKEKPFVLACLEIEKLNEEQRQKDLRVVEHFYKDELTHDFNKNGQSREDQFGFIRKYDQKYGGFIYFIDSETIKNRIISTNNEYSQIKITSLKISKQGLNNLNSPTISIILNNGDSYIIEKVKNEQIQEYQIIMCLNKDTAELQQKEEVIPIRSHAHYWSYLINQDQENCSIYGIQCGCTFYAFISKPSRHYQKLLCKIDLPDRIEGREIVIQTNFFQEQKVFYIYILHKIGSIYCIKLQLKDLKGSLSQNNLEIQQFYLQNKENVSHMYLCKYSKLLFLSNQDKIWAFDQQNEKTFDILNYEQMCQTVNIIETQPEIFFISNNFSLIYRFELKQCQNQENNIELKNLKKAQLSHMHQLQGFLFTENNAAAVAVGVESYEDQKNLNLQVLNLDSDLNTDILQILVNSLSEKIREKDGIILQGQEKKLQEIKDQKSEYSVDVNEIYGNKKSQFQQEKCPYCDQKINEFQQYCTQQNSSELQQNKVNNEMENEDNYELIQRQLKQKEISDQNKLQTDHNEKQNNVQNKQNKEDKSQQQQQQEKTDMQHIIPRCRLTMMVIEDQNLIQCNVCKETFIDTNRSYQFDSKDLLMINNSCIICGGFCSPVL</sequence>
<proteinExistence type="predicted"/>
<dbReference type="AlphaFoldDB" id="A0A0V0QQJ6"/>
<evidence type="ECO:0000259" key="2">
    <source>
        <dbReference type="Pfam" id="PF12660"/>
    </source>
</evidence>
<protein>
    <recommendedName>
        <fullName evidence="2">Transcription factor IIIC putative zinc-finger domain-containing protein</fullName>
    </recommendedName>
</protein>
<gene>
    <name evidence="3" type="ORF">PPERSA_04393</name>
</gene>
<evidence type="ECO:0000256" key="1">
    <source>
        <dbReference type="SAM" id="MobiDB-lite"/>
    </source>
</evidence>
<evidence type="ECO:0000313" key="4">
    <source>
        <dbReference type="Proteomes" id="UP000054937"/>
    </source>
</evidence>
<dbReference type="Proteomes" id="UP000054937">
    <property type="component" value="Unassembled WGS sequence"/>
</dbReference>
<keyword evidence="4" id="KW-1185">Reference proteome</keyword>
<organism evidence="3 4">
    <name type="scientific">Pseudocohnilembus persalinus</name>
    <name type="common">Ciliate</name>
    <dbReference type="NCBI Taxonomy" id="266149"/>
    <lineage>
        <taxon>Eukaryota</taxon>
        <taxon>Sar</taxon>
        <taxon>Alveolata</taxon>
        <taxon>Ciliophora</taxon>
        <taxon>Intramacronucleata</taxon>
        <taxon>Oligohymenophorea</taxon>
        <taxon>Scuticociliatia</taxon>
        <taxon>Philasterida</taxon>
        <taxon>Pseudocohnilembidae</taxon>
        <taxon>Pseudocohnilembus</taxon>
    </lineage>
</organism>
<feature type="region of interest" description="Disordered" evidence="1">
    <location>
        <begin position="570"/>
        <end position="606"/>
    </location>
</feature>
<feature type="compositionally biased region" description="Basic and acidic residues" evidence="1">
    <location>
        <begin position="570"/>
        <end position="582"/>
    </location>
</feature>
<dbReference type="EMBL" id="LDAU01000114">
    <property type="protein sequence ID" value="KRX04578.1"/>
    <property type="molecule type" value="Genomic_DNA"/>
</dbReference>
<accession>A0A0V0QQJ6</accession>
<reference evidence="3 4" key="1">
    <citation type="journal article" date="2015" name="Sci. Rep.">
        <title>Genome of the facultative scuticociliatosis pathogen Pseudocohnilembus persalinus provides insight into its virulence through horizontal gene transfer.</title>
        <authorList>
            <person name="Xiong J."/>
            <person name="Wang G."/>
            <person name="Cheng J."/>
            <person name="Tian M."/>
            <person name="Pan X."/>
            <person name="Warren A."/>
            <person name="Jiang C."/>
            <person name="Yuan D."/>
            <person name="Miao W."/>
        </authorList>
    </citation>
    <scope>NUCLEOTIDE SEQUENCE [LARGE SCALE GENOMIC DNA]</scope>
    <source>
        <strain evidence="3">36N120E</strain>
    </source>
</reference>